<sequence>MVGVKYLVFVLALAFTLLLPDISQAQQLSTSFYSSTCPSVYDIVKSNVRSAVNREKRIGASILRLIFHDCFVAGCDAGVLLDDNPPTIDSEKNAKANVNSLRGFELIDKIKDAVDKACPGPVVSCADIVAIAARDSVVELGGPTWQVPLGRRDARSANRSAAESDLPAPFSDLKDIISSFSAKGFTPKEMVALSGSHSIGLAHCKNFRDHLYNGTNLDGLIASERKSRCPSNGGDDVLESIDQQSPNRFGNNYFQALIKRRGLLHSDQELFNGGSVDDIVRSYSQDSQAFYTDFANAMVKMGNLNPLTGSQGEVRKNCRRLN</sequence>
<dbReference type="EMBL" id="CM056809">
    <property type="protein sequence ID" value="KAJ8648653.1"/>
    <property type="molecule type" value="Genomic_DNA"/>
</dbReference>
<accession>A0ACC2MSP2</accession>
<proteinExistence type="predicted"/>
<organism evidence="1 2">
    <name type="scientific">Persea americana</name>
    <name type="common">Avocado</name>
    <dbReference type="NCBI Taxonomy" id="3435"/>
    <lineage>
        <taxon>Eukaryota</taxon>
        <taxon>Viridiplantae</taxon>
        <taxon>Streptophyta</taxon>
        <taxon>Embryophyta</taxon>
        <taxon>Tracheophyta</taxon>
        <taxon>Spermatophyta</taxon>
        <taxon>Magnoliopsida</taxon>
        <taxon>Magnoliidae</taxon>
        <taxon>Laurales</taxon>
        <taxon>Lauraceae</taxon>
        <taxon>Persea</taxon>
    </lineage>
</organism>
<gene>
    <name evidence="1" type="ORF">MRB53_001676</name>
</gene>
<reference evidence="1 2" key="1">
    <citation type="journal article" date="2022" name="Hortic Res">
        <title>A haplotype resolved chromosomal level avocado genome allows analysis of novel avocado genes.</title>
        <authorList>
            <person name="Nath O."/>
            <person name="Fletcher S.J."/>
            <person name="Hayward A."/>
            <person name="Shaw L.M."/>
            <person name="Masouleh A.K."/>
            <person name="Furtado A."/>
            <person name="Henry R.J."/>
            <person name="Mitter N."/>
        </authorList>
    </citation>
    <scope>NUCLEOTIDE SEQUENCE [LARGE SCALE GENOMIC DNA]</scope>
    <source>
        <strain evidence="2">cv. Hass</strain>
    </source>
</reference>
<name>A0ACC2MSP2_PERAE</name>
<evidence type="ECO:0000313" key="1">
    <source>
        <dbReference type="EMBL" id="KAJ8648653.1"/>
    </source>
</evidence>
<protein>
    <submittedName>
        <fullName evidence="1">Uncharacterized protein</fullName>
    </submittedName>
</protein>
<keyword evidence="2" id="KW-1185">Reference proteome</keyword>
<evidence type="ECO:0000313" key="2">
    <source>
        <dbReference type="Proteomes" id="UP001234297"/>
    </source>
</evidence>
<dbReference type="Proteomes" id="UP001234297">
    <property type="component" value="Chromosome 1"/>
</dbReference>
<comment type="caution">
    <text evidence="1">The sequence shown here is derived from an EMBL/GenBank/DDBJ whole genome shotgun (WGS) entry which is preliminary data.</text>
</comment>